<keyword evidence="6 15" id="KW-0328">Glycosyltransferase</keyword>
<keyword evidence="10 15" id="KW-1133">Transmembrane helix</keyword>
<organism evidence="16 17">
    <name type="scientific">Lymnaea stagnalis</name>
    <name type="common">Great pond snail</name>
    <name type="synonym">Helix stagnalis</name>
    <dbReference type="NCBI Taxonomy" id="6523"/>
    <lineage>
        <taxon>Eukaryota</taxon>
        <taxon>Metazoa</taxon>
        <taxon>Spiralia</taxon>
        <taxon>Lophotrochozoa</taxon>
        <taxon>Mollusca</taxon>
        <taxon>Gastropoda</taxon>
        <taxon>Heterobranchia</taxon>
        <taxon>Euthyneura</taxon>
        <taxon>Panpulmonata</taxon>
        <taxon>Hygrophila</taxon>
        <taxon>Lymnaeoidea</taxon>
        <taxon>Lymnaeidae</taxon>
        <taxon>Lymnaea</taxon>
    </lineage>
</organism>
<evidence type="ECO:0000256" key="2">
    <source>
        <dbReference type="ARBA" id="ARBA00004323"/>
    </source>
</evidence>
<dbReference type="AlphaFoldDB" id="A0AAV2HPR7"/>
<evidence type="ECO:0000256" key="11">
    <source>
        <dbReference type="ARBA" id="ARBA00023034"/>
    </source>
</evidence>
<dbReference type="Gene3D" id="3.90.550.50">
    <property type="match status" value="1"/>
</dbReference>
<evidence type="ECO:0000256" key="1">
    <source>
        <dbReference type="ARBA" id="ARBA00001936"/>
    </source>
</evidence>
<dbReference type="InterPro" id="IPR002659">
    <property type="entry name" value="Glyco_trans_31"/>
</dbReference>
<dbReference type="FunFam" id="3.90.550.50:FF:000018">
    <property type="entry name" value="Hexosyltransferase"/>
    <property type="match status" value="1"/>
</dbReference>
<keyword evidence="8 15" id="KW-0812">Transmembrane</keyword>
<sequence length="360" mass="41881">MVMLHKKSSYLSQKLSRHAFVICLGGLFFTLVILVFMTVCNGPCDDKTCAWKRSESKMFWKENFLPASKNLKAKLVVLIISNPDNIHERDAIRETWLKDTDTNSVLPKFVVSTASLDTDHRDKINREELVHKDLIILTNIMESYQDLTNKVLQAFIWIDRHVDFQYVLKVDDDSYVRVSNILAELQHKSKDRLYWGFFDGRANVKTSGKWREGNWNLCDRYLPYARGGGYVLSSDLVQFIAINHELFQHYLSEDVSVGTWLAPLKINRHHDQNFDTEYISRGCLNTYLITHKQSVLKLRELNNNLLTLGRLCKDEVVLRASYEYDWNYPPSKCCIRPEKVPVPNLGKKANNMLFSKSHLK</sequence>
<evidence type="ECO:0000256" key="14">
    <source>
        <dbReference type="ARBA" id="ARBA00023211"/>
    </source>
</evidence>
<evidence type="ECO:0000256" key="9">
    <source>
        <dbReference type="ARBA" id="ARBA00022968"/>
    </source>
</evidence>
<comment type="similarity">
    <text evidence="5 15">Belongs to the glycosyltransferase 31 family.</text>
</comment>
<dbReference type="EMBL" id="CAXITT010000204">
    <property type="protein sequence ID" value="CAL1535495.1"/>
    <property type="molecule type" value="Genomic_DNA"/>
</dbReference>
<keyword evidence="12 15" id="KW-0472">Membrane</keyword>
<evidence type="ECO:0000313" key="16">
    <source>
        <dbReference type="EMBL" id="CAL1535495.1"/>
    </source>
</evidence>
<evidence type="ECO:0000256" key="7">
    <source>
        <dbReference type="ARBA" id="ARBA00022679"/>
    </source>
</evidence>
<keyword evidence="14" id="KW-0464">Manganese</keyword>
<evidence type="ECO:0000256" key="12">
    <source>
        <dbReference type="ARBA" id="ARBA00023136"/>
    </source>
</evidence>
<evidence type="ECO:0000256" key="5">
    <source>
        <dbReference type="ARBA" id="ARBA00008661"/>
    </source>
</evidence>
<evidence type="ECO:0000256" key="10">
    <source>
        <dbReference type="ARBA" id="ARBA00022989"/>
    </source>
</evidence>
<dbReference type="Proteomes" id="UP001497497">
    <property type="component" value="Unassembled WGS sequence"/>
</dbReference>
<accession>A0AAV2HPR7</accession>
<dbReference type="GO" id="GO:0047220">
    <property type="term" value="F:galactosylxylosylprotein 3-beta-galactosyltransferase activity"/>
    <property type="evidence" value="ECO:0007669"/>
    <property type="project" value="TreeGrafter"/>
</dbReference>
<keyword evidence="7" id="KW-0808">Transferase</keyword>
<feature type="transmembrane region" description="Helical" evidence="15">
    <location>
        <begin position="20"/>
        <end position="39"/>
    </location>
</feature>
<keyword evidence="9 15" id="KW-0735">Signal-anchor</keyword>
<evidence type="ECO:0000256" key="3">
    <source>
        <dbReference type="ARBA" id="ARBA00004840"/>
    </source>
</evidence>
<dbReference type="GO" id="GO:0006024">
    <property type="term" value="P:glycosaminoglycan biosynthetic process"/>
    <property type="evidence" value="ECO:0007669"/>
    <property type="project" value="UniProtKB-ARBA"/>
</dbReference>
<comment type="subcellular location">
    <subcellularLocation>
        <location evidence="2 15">Golgi apparatus membrane</location>
        <topology evidence="2 15">Single-pass type II membrane protein</topology>
    </subcellularLocation>
</comment>
<dbReference type="PANTHER" id="PTHR11214">
    <property type="entry name" value="BETA-1,3-N-ACETYLGLUCOSAMINYLTRANSFERASE"/>
    <property type="match status" value="1"/>
</dbReference>
<reference evidence="16 17" key="1">
    <citation type="submission" date="2024-04" db="EMBL/GenBank/DDBJ databases">
        <authorList>
            <consortium name="Genoscope - CEA"/>
            <person name="William W."/>
        </authorList>
    </citation>
    <scope>NUCLEOTIDE SEQUENCE [LARGE SCALE GENOMIC DNA]</scope>
</reference>
<comment type="caution">
    <text evidence="16">The sequence shown here is derived from an EMBL/GenBank/DDBJ whole genome shotgun (WGS) entry which is preliminary data.</text>
</comment>
<dbReference type="GO" id="GO:0006493">
    <property type="term" value="P:protein O-linked glycosylation"/>
    <property type="evidence" value="ECO:0007669"/>
    <property type="project" value="TreeGrafter"/>
</dbReference>
<evidence type="ECO:0000256" key="8">
    <source>
        <dbReference type="ARBA" id="ARBA00022692"/>
    </source>
</evidence>
<keyword evidence="11 15" id="KW-0333">Golgi apparatus</keyword>
<dbReference type="Pfam" id="PF01762">
    <property type="entry name" value="Galactosyl_T"/>
    <property type="match status" value="1"/>
</dbReference>
<comment type="pathway">
    <text evidence="3">Glycan metabolism; chondroitin sulfate biosynthesis.</text>
</comment>
<dbReference type="EC" id="2.4.1.-" evidence="15"/>
<keyword evidence="17" id="KW-1185">Reference proteome</keyword>
<evidence type="ECO:0000256" key="15">
    <source>
        <dbReference type="RuleBase" id="RU363063"/>
    </source>
</evidence>
<keyword evidence="13" id="KW-0325">Glycoprotein</keyword>
<evidence type="ECO:0000256" key="6">
    <source>
        <dbReference type="ARBA" id="ARBA00022676"/>
    </source>
</evidence>
<proteinExistence type="inferred from homology"/>
<dbReference type="PANTHER" id="PTHR11214:SF3">
    <property type="entry name" value="BETA-1,3-GALACTOSYLTRANSFERASE 6"/>
    <property type="match status" value="1"/>
</dbReference>
<name>A0AAV2HPR7_LYMST</name>
<dbReference type="GO" id="GO:0000139">
    <property type="term" value="C:Golgi membrane"/>
    <property type="evidence" value="ECO:0007669"/>
    <property type="project" value="UniProtKB-SubCell"/>
</dbReference>
<evidence type="ECO:0000313" key="17">
    <source>
        <dbReference type="Proteomes" id="UP001497497"/>
    </source>
</evidence>
<comment type="pathway">
    <text evidence="4">Glycan metabolism; heparan sulfate biosynthesis.</text>
</comment>
<protein>
    <recommendedName>
        <fullName evidence="15">Hexosyltransferase</fullName>
        <ecNumber evidence="15">2.4.1.-</ecNumber>
    </recommendedName>
</protein>
<evidence type="ECO:0000256" key="4">
    <source>
        <dbReference type="ARBA" id="ARBA00005093"/>
    </source>
</evidence>
<gene>
    <name evidence="16" type="ORF">GSLYS_00009455001</name>
</gene>
<evidence type="ECO:0000256" key="13">
    <source>
        <dbReference type="ARBA" id="ARBA00023180"/>
    </source>
</evidence>
<comment type="cofactor">
    <cofactor evidence="1">
        <name>Mn(2+)</name>
        <dbReference type="ChEBI" id="CHEBI:29035"/>
    </cofactor>
</comment>